<keyword evidence="3 10" id="KW-0479">Metal-binding</keyword>
<keyword evidence="4" id="KW-1278">Translocase</keyword>
<comment type="cofactor">
    <cofactor evidence="8">
        <name>[2Fe-2S] cluster</name>
        <dbReference type="ChEBI" id="CHEBI:190135"/>
    </cofactor>
</comment>
<dbReference type="InterPro" id="IPR036249">
    <property type="entry name" value="Thioredoxin-like_sf"/>
</dbReference>
<keyword evidence="6 10" id="KW-0411">Iron-sulfur</keyword>
<evidence type="ECO:0000256" key="11">
    <source>
        <dbReference type="SAM" id="MobiDB-lite"/>
    </source>
</evidence>
<evidence type="ECO:0000256" key="5">
    <source>
        <dbReference type="ARBA" id="ARBA00023004"/>
    </source>
</evidence>
<keyword evidence="13" id="KW-1185">Reference proteome</keyword>
<comment type="cofactor">
    <cofactor evidence="10">
        <name>[2Fe-2S] cluster</name>
        <dbReference type="ChEBI" id="CHEBI:190135"/>
    </cofactor>
    <text evidence="10">Binds 1 [2Fe-2S] cluster.</text>
</comment>
<dbReference type="AlphaFoldDB" id="A0A255YXJ5"/>
<dbReference type="InterPro" id="IPR042128">
    <property type="entry name" value="NuoE_dom"/>
</dbReference>
<dbReference type="EMBL" id="NOXU01000030">
    <property type="protein sequence ID" value="OYQ33395.1"/>
    <property type="molecule type" value="Genomic_DNA"/>
</dbReference>
<dbReference type="Gene3D" id="1.10.10.1590">
    <property type="entry name" value="NADH-quinone oxidoreductase subunit E"/>
    <property type="match status" value="1"/>
</dbReference>
<evidence type="ECO:0000256" key="3">
    <source>
        <dbReference type="ARBA" id="ARBA00022723"/>
    </source>
</evidence>
<dbReference type="PANTHER" id="PTHR10371">
    <property type="entry name" value="NADH DEHYDROGENASE UBIQUINONE FLAVOPROTEIN 2, MITOCHONDRIAL"/>
    <property type="match status" value="1"/>
</dbReference>
<feature type="binding site" evidence="10">
    <location>
        <position position="105"/>
    </location>
    <ligand>
        <name>[2Fe-2S] cluster</name>
        <dbReference type="ChEBI" id="CHEBI:190135"/>
    </ligand>
</feature>
<name>A0A255YXJ5_9PROT</name>
<comment type="similarity">
    <text evidence="1">Belongs to the complex I 24 kDa subunit family.</text>
</comment>
<dbReference type="CDD" id="cd03064">
    <property type="entry name" value="TRX_Fd_NuoE"/>
    <property type="match status" value="1"/>
</dbReference>
<dbReference type="PANTHER" id="PTHR10371:SF3">
    <property type="entry name" value="NADH DEHYDROGENASE [UBIQUINONE] FLAVOPROTEIN 2, MITOCHONDRIAL"/>
    <property type="match status" value="1"/>
</dbReference>
<evidence type="ECO:0000256" key="6">
    <source>
        <dbReference type="ARBA" id="ARBA00023014"/>
    </source>
</evidence>
<dbReference type="GO" id="GO:0046872">
    <property type="term" value="F:metal ion binding"/>
    <property type="evidence" value="ECO:0007669"/>
    <property type="project" value="UniProtKB-KW"/>
</dbReference>
<dbReference type="PIRSF" id="PIRSF000216">
    <property type="entry name" value="NADH_DH_24kDa"/>
    <property type="match status" value="1"/>
</dbReference>
<keyword evidence="2 10" id="KW-0001">2Fe-2S</keyword>
<dbReference type="RefSeq" id="WP_094456838.1">
    <property type="nucleotide sequence ID" value="NZ_NOXU01000030.1"/>
</dbReference>
<dbReference type="OrthoDB" id="9807941at2"/>
<proteinExistence type="inferred from homology"/>
<dbReference type="SUPFAM" id="SSF52833">
    <property type="entry name" value="Thioredoxin-like"/>
    <property type="match status" value="1"/>
</dbReference>
<dbReference type="GO" id="GO:0022804">
    <property type="term" value="F:active transmembrane transporter activity"/>
    <property type="evidence" value="ECO:0007669"/>
    <property type="project" value="UniProtKB-ARBA"/>
</dbReference>
<dbReference type="GO" id="GO:0098796">
    <property type="term" value="C:membrane protein complex"/>
    <property type="evidence" value="ECO:0007669"/>
    <property type="project" value="UniProtKB-ARBA"/>
</dbReference>
<evidence type="ECO:0000313" key="13">
    <source>
        <dbReference type="Proteomes" id="UP000216998"/>
    </source>
</evidence>
<keyword evidence="7" id="KW-0520">NAD</keyword>
<reference evidence="12 13" key="1">
    <citation type="submission" date="2017-07" db="EMBL/GenBank/DDBJ databases">
        <title>Niveispirillum cyanobacteriorum sp. nov., isolated from cyanobacterial aggregates in a eutrophic lake.</title>
        <authorList>
            <person name="Cai H."/>
        </authorList>
    </citation>
    <scope>NUCLEOTIDE SEQUENCE [LARGE SCALE GENOMIC DNA]</scope>
    <source>
        <strain evidence="13">TH1-14</strain>
    </source>
</reference>
<evidence type="ECO:0000256" key="4">
    <source>
        <dbReference type="ARBA" id="ARBA00022967"/>
    </source>
</evidence>
<dbReference type="FunFam" id="1.10.10.1590:FF:000001">
    <property type="entry name" value="NADH-quinone oxidoreductase subunit E"/>
    <property type="match status" value="1"/>
</dbReference>
<dbReference type="InterPro" id="IPR041921">
    <property type="entry name" value="NuoE_N"/>
</dbReference>
<feature type="region of interest" description="Disordered" evidence="11">
    <location>
        <begin position="176"/>
        <end position="214"/>
    </location>
</feature>
<dbReference type="GO" id="GO:0031967">
    <property type="term" value="C:organelle envelope"/>
    <property type="evidence" value="ECO:0007669"/>
    <property type="project" value="UniProtKB-ARBA"/>
</dbReference>
<feature type="binding site" evidence="10">
    <location>
        <position position="100"/>
    </location>
    <ligand>
        <name>[2Fe-2S] cluster</name>
        <dbReference type="ChEBI" id="CHEBI:190135"/>
    </ligand>
</feature>
<dbReference type="NCBIfam" id="NF005725">
    <property type="entry name" value="PRK07539.1-5"/>
    <property type="match status" value="1"/>
</dbReference>
<dbReference type="NCBIfam" id="TIGR01958">
    <property type="entry name" value="nuoE_fam"/>
    <property type="match status" value="1"/>
</dbReference>
<dbReference type="Gene3D" id="3.40.30.10">
    <property type="entry name" value="Glutaredoxin"/>
    <property type="match status" value="1"/>
</dbReference>
<dbReference type="FunFam" id="3.40.30.10:FF:000022">
    <property type="entry name" value="NADH dehydrogenase flavoprotein 2, mitochondrial"/>
    <property type="match status" value="1"/>
</dbReference>
<dbReference type="GO" id="GO:1902494">
    <property type="term" value="C:catalytic complex"/>
    <property type="evidence" value="ECO:0007669"/>
    <property type="project" value="UniProtKB-ARBA"/>
</dbReference>
<evidence type="ECO:0000313" key="12">
    <source>
        <dbReference type="EMBL" id="OYQ33395.1"/>
    </source>
</evidence>
<evidence type="ECO:0000256" key="1">
    <source>
        <dbReference type="ARBA" id="ARBA00010643"/>
    </source>
</evidence>
<evidence type="ECO:0000256" key="7">
    <source>
        <dbReference type="ARBA" id="ARBA00023027"/>
    </source>
</evidence>
<dbReference type="GO" id="GO:0031090">
    <property type="term" value="C:organelle membrane"/>
    <property type="evidence" value="ECO:0007669"/>
    <property type="project" value="UniProtKB-ARBA"/>
</dbReference>
<dbReference type="PROSITE" id="PS01099">
    <property type="entry name" value="COMPLEX1_24K"/>
    <property type="match status" value="1"/>
</dbReference>
<accession>A0A255YXJ5</accession>
<dbReference type="GO" id="GO:0022890">
    <property type="term" value="F:inorganic cation transmembrane transporter activity"/>
    <property type="evidence" value="ECO:0007669"/>
    <property type="project" value="UniProtKB-ARBA"/>
</dbReference>
<keyword evidence="5 10" id="KW-0408">Iron</keyword>
<feature type="binding site" evidence="10">
    <location>
        <position position="145"/>
    </location>
    <ligand>
        <name>[2Fe-2S] cluster</name>
        <dbReference type="ChEBI" id="CHEBI:190135"/>
    </ligand>
</feature>
<dbReference type="GO" id="GO:0098662">
    <property type="term" value="P:inorganic cation transmembrane transport"/>
    <property type="evidence" value="ECO:0007669"/>
    <property type="project" value="UniProtKB-ARBA"/>
</dbReference>
<comment type="caution">
    <text evidence="12">The sequence shown here is derived from an EMBL/GenBank/DDBJ whole genome shotgun (WGS) entry which is preliminary data.</text>
</comment>
<dbReference type="Pfam" id="PF01257">
    <property type="entry name" value="2Fe-2S_thioredx"/>
    <property type="match status" value="1"/>
</dbReference>
<protein>
    <submittedName>
        <fullName evidence="12">NADH-quinone oxidoreductase subunit E</fullName>
    </submittedName>
</protein>
<dbReference type="InterPro" id="IPR002023">
    <property type="entry name" value="NuoE-like"/>
</dbReference>
<dbReference type="Proteomes" id="UP000216998">
    <property type="component" value="Unassembled WGS sequence"/>
</dbReference>
<comment type="catalytic activity">
    <reaction evidence="9">
        <text>a quinone + NADH + 5 H(+)(in) = a quinol + NAD(+) + 4 H(+)(out)</text>
        <dbReference type="Rhea" id="RHEA:57888"/>
        <dbReference type="ChEBI" id="CHEBI:15378"/>
        <dbReference type="ChEBI" id="CHEBI:24646"/>
        <dbReference type="ChEBI" id="CHEBI:57540"/>
        <dbReference type="ChEBI" id="CHEBI:57945"/>
        <dbReference type="ChEBI" id="CHEBI:132124"/>
    </reaction>
</comment>
<gene>
    <name evidence="12" type="ORF">CHU95_13345</name>
</gene>
<evidence type="ECO:0000256" key="9">
    <source>
        <dbReference type="ARBA" id="ARBA00047712"/>
    </source>
</evidence>
<organism evidence="12 13">
    <name type="scientific">Niveispirillum lacus</name>
    <dbReference type="NCBI Taxonomy" id="1981099"/>
    <lineage>
        <taxon>Bacteria</taxon>
        <taxon>Pseudomonadati</taxon>
        <taxon>Pseudomonadota</taxon>
        <taxon>Alphaproteobacteria</taxon>
        <taxon>Rhodospirillales</taxon>
        <taxon>Azospirillaceae</taxon>
        <taxon>Niveispirillum</taxon>
    </lineage>
</organism>
<sequence length="214" mass="22908">MSAAHSHGPAVAEPTSFEFTAENIELAKRIIAKYPEGRQQSAVMPLLDLAQRQCGGWLPKVAIDYVAHYLDMAPIRALEVASFYTMYNLKPVGKHFVQVCTTTPCWLRGSDEVLHACESRLGIKPGQTTADGQFTVIEVECLGACVNAPMMQIGDDFYEDLTAETTTAILDALARGEKPATGPQNGRIRACPSGGPTTLTESALKAGVKPAGQA</sequence>
<dbReference type="GO" id="GO:0003954">
    <property type="term" value="F:NADH dehydrogenase activity"/>
    <property type="evidence" value="ECO:0007669"/>
    <property type="project" value="TreeGrafter"/>
</dbReference>
<evidence type="ECO:0000256" key="8">
    <source>
        <dbReference type="ARBA" id="ARBA00034078"/>
    </source>
</evidence>
<evidence type="ECO:0000256" key="2">
    <source>
        <dbReference type="ARBA" id="ARBA00022714"/>
    </source>
</evidence>
<feature type="binding site" evidence="10">
    <location>
        <position position="141"/>
    </location>
    <ligand>
        <name>[2Fe-2S] cluster</name>
        <dbReference type="ChEBI" id="CHEBI:190135"/>
    </ligand>
</feature>
<evidence type="ECO:0000256" key="10">
    <source>
        <dbReference type="PIRSR" id="PIRSR000216-1"/>
    </source>
</evidence>
<dbReference type="GO" id="GO:0008324">
    <property type="term" value="F:monoatomic cation transmembrane transporter activity"/>
    <property type="evidence" value="ECO:0007669"/>
    <property type="project" value="UniProtKB-ARBA"/>
</dbReference>
<dbReference type="GO" id="GO:0051537">
    <property type="term" value="F:2 iron, 2 sulfur cluster binding"/>
    <property type="evidence" value="ECO:0007669"/>
    <property type="project" value="UniProtKB-KW"/>
</dbReference>